<protein>
    <recommendedName>
        <fullName evidence="4">ATP/GTP-binding protein</fullName>
    </recommendedName>
</protein>
<accession>A0ABQ6JKA5</accession>
<organism evidence="2 3">
    <name type="scientific">Angustibacter aerolatus</name>
    <dbReference type="NCBI Taxonomy" id="1162965"/>
    <lineage>
        <taxon>Bacteria</taxon>
        <taxon>Bacillati</taxon>
        <taxon>Actinomycetota</taxon>
        <taxon>Actinomycetes</taxon>
        <taxon>Kineosporiales</taxon>
        <taxon>Kineosporiaceae</taxon>
    </lineage>
</organism>
<sequence length="94" mass="10557">MPRANRRRDEAPRPLGGQGRVPERRERLADGEWFVREVAGAPGREYRCPGCEGVVPAGTAHVVAWPADGPWSAAGAVDVRRHWHRHCWAARSRR</sequence>
<reference evidence="3" key="1">
    <citation type="journal article" date="2019" name="Int. J. Syst. Evol. Microbiol.">
        <title>The Global Catalogue of Microorganisms (GCM) 10K type strain sequencing project: providing services to taxonomists for standard genome sequencing and annotation.</title>
        <authorList>
            <consortium name="The Broad Institute Genomics Platform"/>
            <consortium name="The Broad Institute Genome Sequencing Center for Infectious Disease"/>
            <person name="Wu L."/>
            <person name="Ma J."/>
        </authorList>
    </citation>
    <scope>NUCLEOTIDE SEQUENCE [LARGE SCALE GENOMIC DNA]</scope>
    <source>
        <strain evidence="3">NBRC 108730</strain>
    </source>
</reference>
<gene>
    <name evidence="2" type="ORF">GCM10025868_38980</name>
</gene>
<name>A0ABQ6JKA5_9ACTN</name>
<evidence type="ECO:0008006" key="4">
    <source>
        <dbReference type="Google" id="ProtNLM"/>
    </source>
</evidence>
<proteinExistence type="predicted"/>
<evidence type="ECO:0000313" key="2">
    <source>
        <dbReference type="EMBL" id="GMA88648.1"/>
    </source>
</evidence>
<keyword evidence="3" id="KW-1185">Reference proteome</keyword>
<comment type="caution">
    <text evidence="2">The sequence shown here is derived from an EMBL/GenBank/DDBJ whole genome shotgun (WGS) entry which is preliminary data.</text>
</comment>
<evidence type="ECO:0000313" key="3">
    <source>
        <dbReference type="Proteomes" id="UP001157017"/>
    </source>
</evidence>
<evidence type="ECO:0000256" key="1">
    <source>
        <dbReference type="SAM" id="MobiDB-lite"/>
    </source>
</evidence>
<dbReference type="EMBL" id="BSUZ01000001">
    <property type="protein sequence ID" value="GMA88648.1"/>
    <property type="molecule type" value="Genomic_DNA"/>
</dbReference>
<dbReference type="Proteomes" id="UP001157017">
    <property type="component" value="Unassembled WGS sequence"/>
</dbReference>
<feature type="region of interest" description="Disordered" evidence="1">
    <location>
        <begin position="1"/>
        <end position="26"/>
    </location>
</feature>